<feature type="region of interest" description="Disordered" evidence="1">
    <location>
        <begin position="1"/>
        <end position="40"/>
    </location>
</feature>
<dbReference type="Proteomes" id="UP001139104">
    <property type="component" value="Unassembled WGS sequence"/>
</dbReference>
<evidence type="ECO:0000313" key="3">
    <source>
        <dbReference type="Proteomes" id="UP001139104"/>
    </source>
</evidence>
<protein>
    <submittedName>
        <fullName evidence="2">Uncharacterized protein</fullName>
    </submittedName>
</protein>
<accession>A0ABS9ZB20</accession>
<gene>
    <name evidence="2" type="ORF">K2U94_19095</name>
</gene>
<sequence>MTLLREKSKVPVSDKVKTDRSLDPMPPAGPHDRPELTNYDACPGAGMFPAQVGVGIESDPGGG</sequence>
<name>A0ABS9ZB20_9HYPH</name>
<evidence type="ECO:0000313" key="2">
    <source>
        <dbReference type="EMBL" id="MCI4684848.1"/>
    </source>
</evidence>
<dbReference type="EMBL" id="JAIVFP010000001">
    <property type="protein sequence ID" value="MCI4684848.1"/>
    <property type="molecule type" value="Genomic_DNA"/>
</dbReference>
<organism evidence="2 3">
    <name type="scientific">Candidatus Rhodoblastus alkanivorans</name>
    <dbReference type="NCBI Taxonomy" id="2954117"/>
    <lineage>
        <taxon>Bacteria</taxon>
        <taxon>Pseudomonadati</taxon>
        <taxon>Pseudomonadota</taxon>
        <taxon>Alphaproteobacteria</taxon>
        <taxon>Hyphomicrobiales</taxon>
        <taxon>Rhodoblastaceae</taxon>
        <taxon>Rhodoblastus</taxon>
    </lineage>
</organism>
<dbReference type="RefSeq" id="WP_243068725.1">
    <property type="nucleotide sequence ID" value="NZ_JAIVFK010000022.1"/>
</dbReference>
<comment type="caution">
    <text evidence="2">The sequence shown here is derived from an EMBL/GenBank/DDBJ whole genome shotgun (WGS) entry which is preliminary data.</text>
</comment>
<feature type="compositionally biased region" description="Basic and acidic residues" evidence="1">
    <location>
        <begin position="1"/>
        <end position="22"/>
    </location>
</feature>
<reference evidence="2" key="1">
    <citation type="journal article" date="2022" name="ISME J.">
        <title>Identification of active gaseous-alkane degraders at natural gas seeps.</title>
        <authorList>
            <person name="Farhan Ul Haque M."/>
            <person name="Hernandez M."/>
            <person name="Crombie A.T."/>
            <person name="Murrell J.C."/>
        </authorList>
    </citation>
    <scope>NUCLEOTIDE SEQUENCE</scope>
    <source>
        <strain evidence="2">PC2</strain>
    </source>
</reference>
<evidence type="ECO:0000256" key="1">
    <source>
        <dbReference type="SAM" id="MobiDB-lite"/>
    </source>
</evidence>
<proteinExistence type="predicted"/>
<keyword evidence="3" id="KW-1185">Reference proteome</keyword>